<dbReference type="Pfam" id="PF01497">
    <property type="entry name" value="Peripla_BP_2"/>
    <property type="match status" value="1"/>
</dbReference>
<dbReference type="RefSeq" id="WP_380806353.1">
    <property type="nucleotide sequence ID" value="NZ_JBHUIV010000025.1"/>
</dbReference>
<dbReference type="Proteomes" id="UP001597414">
    <property type="component" value="Unassembled WGS sequence"/>
</dbReference>
<accession>A0ABW5BGC5</accession>
<dbReference type="InterPro" id="IPR002491">
    <property type="entry name" value="ABC_transptr_periplasmic_BD"/>
</dbReference>
<dbReference type="InterPro" id="IPR050902">
    <property type="entry name" value="ABC_Transporter_SBP"/>
</dbReference>
<evidence type="ECO:0000313" key="3">
    <source>
        <dbReference type="Proteomes" id="UP001597414"/>
    </source>
</evidence>
<gene>
    <name evidence="2" type="ORF">ACFSKV_18765</name>
</gene>
<dbReference type="PANTHER" id="PTHR30535:SF34">
    <property type="entry name" value="MOLYBDATE-BINDING PROTEIN MOLA"/>
    <property type="match status" value="1"/>
</dbReference>
<comment type="caution">
    <text evidence="2">The sequence shown here is derived from an EMBL/GenBank/DDBJ whole genome shotgun (WGS) entry which is preliminary data.</text>
</comment>
<sequence>MRVSKTGTRFILFFLLTLHHFSCKRPHEQNELDLEKLPLDFAEGFEVYQGNGYKIIKVIKAFPGTHSPFRYLVKENTDLNLEEIEFDAIVQIPVSRVVMTSTTQIPHLEYLDSEAALIGFPNLELISSQSVRKRIGDGKVTDLGSGPQANFEMIIDLDPDWIMISTLGDDLQNLELFQQSGFPALINGEYMEQHPLGRAEWIKFTGALLGKWDKACAVFDKIRSDYEQATGLIESQQLSKPSILSGVMYKDIWYVPGADSWGAHLINAAGGNYIFEEQKGTGSAQLSYEYVLEKAQDADFWIGAADFNNLEEMKNTDSRYSHFKAFQLNQVYTYTHKKGETGGVEYFELGYLRPDLILKDLIKIMYPDLLPGYKPYFYTKLDEK</sequence>
<keyword evidence="3" id="KW-1185">Reference proteome</keyword>
<dbReference type="PANTHER" id="PTHR30535">
    <property type="entry name" value="VITAMIN B12-BINDING PROTEIN"/>
    <property type="match status" value="1"/>
</dbReference>
<proteinExistence type="predicted"/>
<protein>
    <submittedName>
        <fullName evidence="2">ABC transporter substrate-binding protein</fullName>
    </submittedName>
</protein>
<name>A0ABW5BGC5_9BACT</name>
<evidence type="ECO:0000259" key="1">
    <source>
        <dbReference type="PROSITE" id="PS50983"/>
    </source>
</evidence>
<dbReference type="SUPFAM" id="SSF53807">
    <property type="entry name" value="Helical backbone' metal receptor"/>
    <property type="match status" value="1"/>
</dbReference>
<dbReference type="EMBL" id="JBHUIV010000025">
    <property type="protein sequence ID" value="MFD2203630.1"/>
    <property type="molecule type" value="Genomic_DNA"/>
</dbReference>
<dbReference type="Gene3D" id="3.40.50.1980">
    <property type="entry name" value="Nitrogenase molybdenum iron protein domain"/>
    <property type="match status" value="2"/>
</dbReference>
<reference evidence="3" key="1">
    <citation type="journal article" date="2019" name="Int. J. Syst. Evol. Microbiol.">
        <title>The Global Catalogue of Microorganisms (GCM) 10K type strain sequencing project: providing services to taxonomists for standard genome sequencing and annotation.</title>
        <authorList>
            <consortium name="The Broad Institute Genomics Platform"/>
            <consortium name="The Broad Institute Genome Sequencing Center for Infectious Disease"/>
            <person name="Wu L."/>
            <person name="Ma J."/>
        </authorList>
    </citation>
    <scope>NUCLEOTIDE SEQUENCE [LARGE SCALE GENOMIC DNA]</scope>
    <source>
        <strain evidence="3">KCTC 19812</strain>
    </source>
</reference>
<organism evidence="2 3">
    <name type="scientific">Shivajiella indica</name>
    <dbReference type="NCBI Taxonomy" id="872115"/>
    <lineage>
        <taxon>Bacteria</taxon>
        <taxon>Pseudomonadati</taxon>
        <taxon>Bacteroidota</taxon>
        <taxon>Cytophagia</taxon>
        <taxon>Cytophagales</taxon>
        <taxon>Cyclobacteriaceae</taxon>
        <taxon>Shivajiella</taxon>
    </lineage>
</organism>
<dbReference type="PROSITE" id="PS50983">
    <property type="entry name" value="FE_B12_PBP"/>
    <property type="match status" value="1"/>
</dbReference>
<evidence type="ECO:0000313" key="2">
    <source>
        <dbReference type="EMBL" id="MFD2203630.1"/>
    </source>
</evidence>
<feature type="domain" description="Fe/B12 periplasmic-binding" evidence="1">
    <location>
        <begin position="96"/>
        <end position="369"/>
    </location>
</feature>